<feature type="transmembrane region" description="Helical" evidence="1">
    <location>
        <begin position="55"/>
        <end position="74"/>
    </location>
</feature>
<proteinExistence type="predicted"/>
<dbReference type="EMBL" id="CAJVPI010000260">
    <property type="protein sequence ID" value="CAG8509469.1"/>
    <property type="molecule type" value="Genomic_DNA"/>
</dbReference>
<reference evidence="2" key="1">
    <citation type="submission" date="2021-06" db="EMBL/GenBank/DDBJ databases">
        <authorList>
            <person name="Kallberg Y."/>
            <person name="Tangrot J."/>
            <person name="Rosling A."/>
        </authorList>
    </citation>
    <scope>NUCLEOTIDE SEQUENCE</scope>
    <source>
        <strain evidence="2">BR232B</strain>
    </source>
</reference>
<evidence type="ECO:0000313" key="3">
    <source>
        <dbReference type="Proteomes" id="UP000789739"/>
    </source>
</evidence>
<dbReference type="AlphaFoldDB" id="A0A9N8ZWF2"/>
<comment type="caution">
    <text evidence="2">The sequence shown here is derived from an EMBL/GenBank/DDBJ whole genome shotgun (WGS) entry which is preliminary data.</text>
</comment>
<protein>
    <submittedName>
        <fullName evidence="2">3471_t:CDS:1</fullName>
    </submittedName>
</protein>
<accession>A0A9N8ZWF2</accession>
<keyword evidence="1" id="KW-0472">Membrane</keyword>
<keyword evidence="1" id="KW-0812">Transmembrane</keyword>
<dbReference type="OrthoDB" id="10335862at2759"/>
<keyword evidence="1" id="KW-1133">Transmembrane helix</keyword>
<organism evidence="2 3">
    <name type="scientific">Paraglomus brasilianum</name>
    <dbReference type="NCBI Taxonomy" id="144538"/>
    <lineage>
        <taxon>Eukaryota</taxon>
        <taxon>Fungi</taxon>
        <taxon>Fungi incertae sedis</taxon>
        <taxon>Mucoromycota</taxon>
        <taxon>Glomeromycotina</taxon>
        <taxon>Glomeromycetes</taxon>
        <taxon>Paraglomerales</taxon>
        <taxon>Paraglomeraceae</taxon>
        <taxon>Paraglomus</taxon>
    </lineage>
</organism>
<keyword evidence="3" id="KW-1185">Reference proteome</keyword>
<evidence type="ECO:0000313" key="2">
    <source>
        <dbReference type="EMBL" id="CAG8509469.1"/>
    </source>
</evidence>
<name>A0A9N8ZWF2_9GLOM</name>
<sequence>MGDLVPSRLIIDDHDEVKRYHHHRYGHIPYTPRPFESKIPMHLRTQPPERTLFNYWRLLDIVFVFTFIGIWWHIDRKKGIEISENGNGGKNHERRSKVERIGDVLIRVLSSVIESRLASVVGLKKEDIVTSARDFVDSLKAFFVLIYSTFKWYGYHKKKRNQDDEYVGELITFLQAEVSGKTKYRVHEAWLDFDLRNRQLSQDVRQRVWDRAVRFMESEVWWLRKFKKGKVTIWGDSRVGQPT</sequence>
<gene>
    <name evidence="2" type="ORF">PBRASI_LOCUS3034</name>
</gene>
<evidence type="ECO:0000256" key="1">
    <source>
        <dbReference type="SAM" id="Phobius"/>
    </source>
</evidence>
<dbReference type="Proteomes" id="UP000789739">
    <property type="component" value="Unassembled WGS sequence"/>
</dbReference>